<dbReference type="Proteomes" id="UP000030832">
    <property type="component" value="Unassembled WGS sequence"/>
</dbReference>
<feature type="region of interest" description="Disordered" evidence="1">
    <location>
        <begin position="1"/>
        <end position="35"/>
    </location>
</feature>
<evidence type="ECO:0000313" key="3">
    <source>
        <dbReference type="Proteomes" id="UP000030832"/>
    </source>
</evidence>
<comment type="caution">
    <text evidence="2">The sequence shown here is derived from an EMBL/GenBank/DDBJ whole genome shotgun (WGS) entry which is preliminary data.</text>
</comment>
<organism evidence="2 3">
    <name type="scientific">Halalkalibacter okhensis</name>
    <dbReference type="NCBI Taxonomy" id="333138"/>
    <lineage>
        <taxon>Bacteria</taxon>
        <taxon>Bacillati</taxon>
        <taxon>Bacillota</taxon>
        <taxon>Bacilli</taxon>
        <taxon>Bacillales</taxon>
        <taxon>Bacillaceae</taxon>
        <taxon>Halalkalibacter</taxon>
    </lineage>
</organism>
<keyword evidence="3" id="KW-1185">Reference proteome</keyword>
<accession>A0A0B0IMN8</accession>
<sequence>MAMAPRAARLKEKSAPLGSNQSSGSAHRKEPTHKREERPFVCGLFYKTFTLRPYLLNISLLY</sequence>
<evidence type="ECO:0000256" key="1">
    <source>
        <dbReference type="SAM" id="MobiDB-lite"/>
    </source>
</evidence>
<name>A0A0B0IMN8_9BACI</name>
<dbReference type="AlphaFoldDB" id="A0A0B0IMN8"/>
<proteinExistence type="predicted"/>
<dbReference type="EMBL" id="JRJU01000005">
    <property type="protein sequence ID" value="KHF40911.1"/>
    <property type="molecule type" value="Genomic_DNA"/>
</dbReference>
<evidence type="ECO:0000313" key="2">
    <source>
        <dbReference type="EMBL" id="KHF40911.1"/>
    </source>
</evidence>
<gene>
    <name evidence="2" type="ORF">LQ50_05840</name>
</gene>
<reference evidence="2 3" key="1">
    <citation type="submission" date="2014-09" db="EMBL/GenBank/DDBJ databases">
        <title>Genome sequencing and annotation of Bacillus Okhensis strain Kh10-101T.</title>
        <authorList>
            <person name="Prakash J.S."/>
        </authorList>
    </citation>
    <scope>NUCLEOTIDE SEQUENCE [LARGE SCALE GENOMIC DNA]</scope>
    <source>
        <strain evidence="3">Kh10-101T</strain>
    </source>
</reference>
<dbReference type="STRING" id="333138.LQ50_05840"/>
<protein>
    <submittedName>
        <fullName evidence="2">Uncharacterized protein</fullName>
    </submittedName>
</protein>